<dbReference type="PROSITE" id="PS00409">
    <property type="entry name" value="PROKAR_NTER_METHYL"/>
    <property type="match status" value="1"/>
</dbReference>
<proteinExistence type="predicted"/>
<gene>
    <name evidence="2" type="ORF">OJF2_46110</name>
</gene>
<organism evidence="2 3">
    <name type="scientific">Aquisphaera giovannonii</name>
    <dbReference type="NCBI Taxonomy" id="406548"/>
    <lineage>
        <taxon>Bacteria</taxon>
        <taxon>Pseudomonadati</taxon>
        <taxon>Planctomycetota</taxon>
        <taxon>Planctomycetia</taxon>
        <taxon>Isosphaerales</taxon>
        <taxon>Isosphaeraceae</taxon>
        <taxon>Aquisphaera</taxon>
    </lineage>
</organism>
<reference evidence="2 3" key="1">
    <citation type="submission" date="2019-08" db="EMBL/GenBank/DDBJ databases">
        <title>Deep-cultivation of Planctomycetes and their phenomic and genomic characterization uncovers novel biology.</title>
        <authorList>
            <person name="Wiegand S."/>
            <person name="Jogler M."/>
            <person name="Boedeker C."/>
            <person name="Pinto D."/>
            <person name="Vollmers J."/>
            <person name="Rivas-Marin E."/>
            <person name="Kohn T."/>
            <person name="Peeters S.H."/>
            <person name="Heuer A."/>
            <person name="Rast P."/>
            <person name="Oberbeckmann S."/>
            <person name="Bunk B."/>
            <person name="Jeske O."/>
            <person name="Meyerdierks A."/>
            <person name="Storesund J.E."/>
            <person name="Kallscheuer N."/>
            <person name="Luecker S."/>
            <person name="Lage O.M."/>
            <person name="Pohl T."/>
            <person name="Merkel B.J."/>
            <person name="Hornburger P."/>
            <person name="Mueller R.-W."/>
            <person name="Bruemmer F."/>
            <person name="Labrenz M."/>
            <person name="Spormann A.M."/>
            <person name="Op den Camp H."/>
            <person name="Overmann J."/>
            <person name="Amann R."/>
            <person name="Jetten M.S.M."/>
            <person name="Mascher T."/>
            <person name="Medema M.H."/>
            <person name="Devos D.P."/>
            <person name="Kaster A.-K."/>
            <person name="Ovreas L."/>
            <person name="Rohde M."/>
            <person name="Galperin M.Y."/>
            <person name="Jogler C."/>
        </authorList>
    </citation>
    <scope>NUCLEOTIDE SEQUENCE [LARGE SCALE GENOMIC DNA]</scope>
    <source>
        <strain evidence="2 3">OJF2</strain>
    </source>
</reference>
<evidence type="ECO:0000259" key="1">
    <source>
        <dbReference type="Pfam" id="PF07596"/>
    </source>
</evidence>
<dbReference type="RefSeq" id="WP_148595777.1">
    <property type="nucleotide sequence ID" value="NZ_CP042997.1"/>
</dbReference>
<dbReference type="EMBL" id="CP042997">
    <property type="protein sequence ID" value="QEH36053.1"/>
    <property type="molecule type" value="Genomic_DNA"/>
</dbReference>
<dbReference type="NCBIfam" id="TIGR04294">
    <property type="entry name" value="pre_pil_HX9DG"/>
    <property type="match status" value="1"/>
</dbReference>
<dbReference type="PANTHER" id="PTHR30093:SF2">
    <property type="entry name" value="TYPE II SECRETION SYSTEM PROTEIN H"/>
    <property type="match status" value="1"/>
</dbReference>
<dbReference type="AlphaFoldDB" id="A0A5B9W614"/>
<dbReference type="KEGG" id="agv:OJF2_46110"/>
<accession>A0A5B9W614</accession>
<protein>
    <recommendedName>
        <fullName evidence="1">DUF1559 domain-containing protein</fullName>
    </recommendedName>
</protein>
<evidence type="ECO:0000313" key="3">
    <source>
        <dbReference type="Proteomes" id="UP000324233"/>
    </source>
</evidence>
<dbReference type="InterPro" id="IPR027558">
    <property type="entry name" value="Pre_pil_HX9DG_C"/>
</dbReference>
<dbReference type="InterPro" id="IPR011453">
    <property type="entry name" value="DUF1559"/>
</dbReference>
<dbReference type="PANTHER" id="PTHR30093">
    <property type="entry name" value="GENERAL SECRETION PATHWAY PROTEIN G"/>
    <property type="match status" value="1"/>
</dbReference>
<dbReference type="OrthoDB" id="255848at2"/>
<name>A0A5B9W614_9BACT</name>
<feature type="domain" description="DUF1559" evidence="1">
    <location>
        <begin position="36"/>
        <end position="295"/>
    </location>
</feature>
<dbReference type="Gene3D" id="3.30.700.10">
    <property type="entry name" value="Glycoprotein, Type 4 Pilin"/>
    <property type="match status" value="1"/>
</dbReference>
<keyword evidence="3" id="KW-1185">Reference proteome</keyword>
<dbReference type="NCBIfam" id="TIGR02532">
    <property type="entry name" value="IV_pilin_GFxxxE"/>
    <property type="match status" value="1"/>
</dbReference>
<sequence>MNPSRLPRRRGLTLIELLVVISIVALLIALLLPAVQAAREAARRARCVNNLKQIGLAMHHYHDVVDAFPPGYVSLAPGRQPNDVELGPGWGWGAMILPFLEQAPLHDAINFSRPIADPGSRTARASTLSAYLCPSSVGSGPVRLRDGSGMSLVDDLSPGQYVASAGQFRVADSPADNNGVFFRNSRVGLRDVLDGSGLTLMAGERSRTVSDATWAGVVPSAMFCTNPPRAYEECRPPYAMVLAHTGPTPPGGHGWAVVPNNHWAGVDNFWSLHPGGCHFAFGDGSVRFLKETIDAGVFSALSTRAGGEVVGADQF</sequence>
<evidence type="ECO:0000313" key="2">
    <source>
        <dbReference type="EMBL" id="QEH36053.1"/>
    </source>
</evidence>
<dbReference type="Pfam" id="PF07963">
    <property type="entry name" value="N_methyl"/>
    <property type="match status" value="1"/>
</dbReference>
<dbReference type="SUPFAM" id="SSF54523">
    <property type="entry name" value="Pili subunits"/>
    <property type="match status" value="1"/>
</dbReference>
<dbReference type="Pfam" id="PF07596">
    <property type="entry name" value="SBP_bac_10"/>
    <property type="match status" value="1"/>
</dbReference>
<dbReference type="InterPro" id="IPR045584">
    <property type="entry name" value="Pilin-like"/>
</dbReference>
<dbReference type="InterPro" id="IPR012902">
    <property type="entry name" value="N_methyl_site"/>
</dbReference>
<dbReference type="Proteomes" id="UP000324233">
    <property type="component" value="Chromosome"/>
</dbReference>